<sequence>MPGEPAPCGGDPEVEAALQPRSEQPEPPASPAPLPSFTGKLQPQCPPPKGPPHLPLPEKGQPVLGSLTRGTLLCLELHSAAQRTERWLAEGGPAPTIPAPGVVLAWLPWHGQWQDTGLLLVKLKVLVCSVTVLCWYKHCPYMWECEESEMEMCRYSPKIWAHLCLRQGWNSGLLAPCPRICRLSNKLHSRILHLSSGDLLAEVERSRSLTQTRSDVAMHECQLSAKSGAPALKGPGVGVVLPGHLCLRSRCSSSELSLSSTCSEYSSGSSCTWHDGKNLRKRPSSQNWDKRLSIDSSLPSGFASPTDELPRRESHILEGLRKLQKRQVLLEPPSVITKWGYKDCMNSNEGIYSPGIKSSPKEHPPCKTADTGVPAGSPTRHLFPRDPDEGSSSFAWTQALPGQACRLHGCRLTHSVSDSLFSWELNGRHLPEGPSVYPGERPERLSSCASSCPSERKQVPGDRETGVPAARAALQLSDTDDKDTLDELHIESSDEKSPSDLSLATDTDKSTENLDALSSARASRGGGNGRPPTRSAADPGLPAAAAGVRRPSSEEGVAVIFDAEDGEPIELSAPQTGVSPSPGRTSPPPRPRAPRRAARAAQRREPPASGPELREAAPSPWPRGPRGRPPAAPRGGRGDSPGPPGSGHRAPQPQDGPAKPPETEPGQTPAEHVPEELQVPGGPGHLPEAKSDQNPSQGQALRSETQTPGARGRQEGPLLGPRTPEKSPAQAPGKRPGGRRAEGPAPPCDLQPDSHWAKRGSQTSRRREGAQGPPASRGRPSVGPGARESPSRGTSTAQGPPPLPRHPLRAGRSPCSSGPAPAARPEAGGPHEAARAAFGPPLLKGQTEVLGGTPSVAFQKPLLAHPLTPPDMGVQTRCPAYTPCGSLVVMAPGPPKGSPKRGVPNTPPHQTLGAPHADTGFRIPRAVPQPMSRWKSQPRQSEEKDQRMQRLRSAQAFLPGGERVESPPSPGHSPSASSRSHSAPHGGAHPAEKGGKPRLAAGLRALLKSPQPLRKSSTVPGKQEKDSLNEASKSSVAASKARPATPGSPLGLEAAGGAGQGPPLGFRAPDRLAGGLPLGAAATPETLEHGAPGPLDTTGWKAGL</sequence>
<feature type="compositionally biased region" description="Basic and acidic residues" evidence="1">
    <location>
        <begin position="489"/>
        <end position="498"/>
    </location>
</feature>
<gene>
    <name evidence="2" type="ORF">QTO34_003042</name>
</gene>
<feature type="compositionally biased region" description="Pro residues" evidence="1">
    <location>
        <begin position="44"/>
        <end position="55"/>
    </location>
</feature>
<evidence type="ECO:0000313" key="2">
    <source>
        <dbReference type="EMBL" id="KAK1336999.1"/>
    </source>
</evidence>
<dbReference type="AlphaFoldDB" id="A0AA40HTD9"/>
<dbReference type="PANTHER" id="PTHR21740">
    <property type="entry name" value="NCK-ASSOCIATED PROTEIN 5"/>
    <property type="match status" value="1"/>
</dbReference>
<feature type="region of interest" description="Disordered" evidence="1">
    <location>
        <begin position="434"/>
        <end position="467"/>
    </location>
</feature>
<feature type="region of interest" description="Disordered" evidence="1">
    <location>
        <begin position="355"/>
        <end position="379"/>
    </location>
</feature>
<feature type="compositionally biased region" description="Basic and acidic residues" evidence="1">
    <location>
        <begin position="454"/>
        <end position="465"/>
    </location>
</feature>
<feature type="compositionally biased region" description="Low complexity" evidence="1">
    <location>
        <begin position="1063"/>
        <end position="1084"/>
    </location>
</feature>
<name>A0AA40HTD9_CNENI</name>
<protein>
    <submittedName>
        <fullName evidence="2">Uncharacterized protein</fullName>
    </submittedName>
</protein>
<dbReference type="GO" id="GO:0007019">
    <property type="term" value="P:microtubule depolymerization"/>
    <property type="evidence" value="ECO:0007669"/>
    <property type="project" value="TreeGrafter"/>
</dbReference>
<organism evidence="2 3">
    <name type="scientific">Cnephaeus nilssonii</name>
    <name type="common">Northern bat</name>
    <name type="synonym">Eptesicus nilssonii</name>
    <dbReference type="NCBI Taxonomy" id="3371016"/>
    <lineage>
        <taxon>Eukaryota</taxon>
        <taxon>Metazoa</taxon>
        <taxon>Chordata</taxon>
        <taxon>Craniata</taxon>
        <taxon>Vertebrata</taxon>
        <taxon>Euteleostomi</taxon>
        <taxon>Mammalia</taxon>
        <taxon>Eutheria</taxon>
        <taxon>Laurasiatheria</taxon>
        <taxon>Chiroptera</taxon>
        <taxon>Yangochiroptera</taxon>
        <taxon>Vespertilionidae</taxon>
        <taxon>Cnephaeus</taxon>
    </lineage>
</organism>
<evidence type="ECO:0000256" key="1">
    <source>
        <dbReference type="SAM" id="MobiDB-lite"/>
    </source>
</evidence>
<feature type="compositionally biased region" description="Pro residues" evidence="1">
    <location>
        <begin position="25"/>
        <end position="34"/>
    </location>
</feature>
<feature type="compositionally biased region" description="Pro residues" evidence="1">
    <location>
        <begin position="619"/>
        <end position="632"/>
    </location>
</feature>
<feature type="region of interest" description="Disordered" evidence="1">
    <location>
        <begin position="891"/>
        <end position="1104"/>
    </location>
</feature>
<dbReference type="InterPro" id="IPR026163">
    <property type="entry name" value="Nckap5l"/>
</dbReference>
<feature type="compositionally biased region" description="Low complexity" evidence="1">
    <location>
        <begin position="1031"/>
        <end position="1053"/>
    </location>
</feature>
<dbReference type="PANTHER" id="PTHR21740:SF0">
    <property type="entry name" value="NCK-ASSOCIATED PROTEIN 5"/>
    <property type="match status" value="1"/>
</dbReference>
<dbReference type="Proteomes" id="UP001177744">
    <property type="component" value="Unassembled WGS sequence"/>
</dbReference>
<keyword evidence="3" id="KW-1185">Reference proteome</keyword>
<feature type="compositionally biased region" description="Low complexity" evidence="1">
    <location>
        <begin position="536"/>
        <end position="547"/>
    </location>
</feature>
<feature type="region of interest" description="Disordered" evidence="1">
    <location>
        <begin position="489"/>
        <end position="848"/>
    </location>
</feature>
<feature type="compositionally biased region" description="Low complexity" evidence="1">
    <location>
        <begin position="818"/>
        <end position="831"/>
    </location>
</feature>
<comment type="caution">
    <text evidence="2">The sequence shown here is derived from an EMBL/GenBank/DDBJ whole genome shotgun (WGS) entry which is preliminary data.</text>
</comment>
<dbReference type="GO" id="GO:0001578">
    <property type="term" value="P:microtubule bundle formation"/>
    <property type="evidence" value="ECO:0007669"/>
    <property type="project" value="TreeGrafter"/>
</dbReference>
<reference evidence="2" key="1">
    <citation type="submission" date="2023-06" db="EMBL/GenBank/DDBJ databases">
        <title>Reference genome for the Northern bat (Eptesicus nilssonii), a most northern bat species.</title>
        <authorList>
            <person name="Laine V.N."/>
            <person name="Pulliainen A.T."/>
            <person name="Lilley T.M."/>
        </authorList>
    </citation>
    <scope>NUCLEOTIDE SEQUENCE</scope>
    <source>
        <strain evidence="2">BLF_Eptnil</strain>
        <tissue evidence="2">Kidney</tissue>
    </source>
</reference>
<accession>A0AA40HTD9</accession>
<dbReference type="GO" id="GO:0035371">
    <property type="term" value="C:microtubule plus-end"/>
    <property type="evidence" value="ECO:0007669"/>
    <property type="project" value="TreeGrafter"/>
</dbReference>
<evidence type="ECO:0000313" key="3">
    <source>
        <dbReference type="Proteomes" id="UP001177744"/>
    </source>
</evidence>
<dbReference type="EMBL" id="JAULJE010000012">
    <property type="protein sequence ID" value="KAK1336999.1"/>
    <property type="molecule type" value="Genomic_DNA"/>
</dbReference>
<proteinExistence type="predicted"/>
<feature type="compositionally biased region" description="Polar residues" evidence="1">
    <location>
        <begin position="692"/>
        <end position="708"/>
    </location>
</feature>
<feature type="compositionally biased region" description="Low complexity" evidence="1">
    <location>
        <begin position="972"/>
        <end position="989"/>
    </location>
</feature>
<feature type="region of interest" description="Disordered" evidence="1">
    <location>
        <begin position="1"/>
        <end position="61"/>
    </location>
</feature>